<comment type="caution">
    <text evidence="3">The sequence shown here is derived from an EMBL/GenBank/DDBJ whole genome shotgun (WGS) entry which is preliminary data.</text>
</comment>
<dbReference type="Pfam" id="PF11374">
    <property type="entry name" value="DUF3176"/>
    <property type="match status" value="1"/>
</dbReference>
<feature type="region of interest" description="Disordered" evidence="1">
    <location>
        <begin position="1"/>
        <end position="40"/>
    </location>
</feature>
<keyword evidence="2" id="KW-0472">Membrane</keyword>
<dbReference type="PANTHER" id="PTHR35394:SF5">
    <property type="entry name" value="DUF3176 DOMAIN-CONTAINING PROTEIN"/>
    <property type="match status" value="1"/>
</dbReference>
<feature type="compositionally biased region" description="Basic residues" evidence="1">
    <location>
        <begin position="1"/>
        <end position="13"/>
    </location>
</feature>
<keyword evidence="4" id="KW-1185">Reference proteome</keyword>
<dbReference type="AlphaFoldDB" id="A0A9P6IAE8"/>
<sequence>MRHLPSRKRHLKKRDPFDNIDHDGAVDDGDDEEGPPMPRPKSDYKFVSKWWRDEYYLLAVCITAAIALGIVFKHYDEEIVPRLWLDIDFDVIIVAMFTCIRVAMSGIVESCISQAAWIWVSEARQAREKDMRARLEDFKIYDEAHLACIGALIVILVHGLEASSQQLYRYTNLPQADNTRPDSPDRPSPVPRSDYWNNTVKRGIDPRPVLNLSTKAAVYSGILSVDVVKLDVPCASINCTWPLTPTLAVCGECHSMQVEVMCTDKSQSCLYSMASGTSLDIAHDASSIERFNVKPLNEANRRRNSTDRTFVSVFDLLWVKKKKKNGRPAETIGQECALWFCMQTYNITVEESDLKQTVDHNWSTTRFENENNAHESEYVFVDVPANMEADQSRYSITKDALSALQSFFDGVIEGTYEGRDTIINFSSEWVEAMYNARGNLDEWIDRLSTSLTNEVRLHGEDREKNRTRYAGAGYTIEQVIYVDWM</sequence>
<dbReference type="InterPro" id="IPR021514">
    <property type="entry name" value="DUF3176"/>
</dbReference>
<protein>
    <submittedName>
        <fullName evidence="3">Uncharacterized protein</fullName>
    </submittedName>
</protein>
<dbReference type="OrthoDB" id="5242705at2759"/>
<dbReference type="Proteomes" id="UP000781932">
    <property type="component" value="Unassembled WGS sequence"/>
</dbReference>
<organism evidence="3 4">
    <name type="scientific">Colletotrichum karsti</name>
    <dbReference type="NCBI Taxonomy" id="1095194"/>
    <lineage>
        <taxon>Eukaryota</taxon>
        <taxon>Fungi</taxon>
        <taxon>Dikarya</taxon>
        <taxon>Ascomycota</taxon>
        <taxon>Pezizomycotina</taxon>
        <taxon>Sordariomycetes</taxon>
        <taxon>Hypocreomycetidae</taxon>
        <taxon>Glomerellales</taxon>
        <taxon>Glomerellaceae</taxon>
        <taxon>Colletotrichum</taxon>
        <taxon>Colletotrichum boninense species complex</taxon>
    </lineage>
</organism>
<feature type="region of interest" description="Disordered" evidence="1">
    <location>
        <begin position="174"/>
        <end position="197"/>
    </location>
</feature>
<dbReference type="EMBL" id="JAATWM020000016">
    <property type="protein sequence ID" value="KAF9876936.1"/>
    <property type="molecule type" value="Genomic_DNA"/>
</dbReference>
<dbReference type="RefSeq" id="XP_038746397.1">
    <property type="nucleotide sequence ID" value="XM_038888500.1"/>
</dbReference>
<evidence type="ECO:0000313" key="3">
    <source>
        <dbReference type="EMBL" id="KAF9876936.1"/>
    </source>
</evidence>
<feature type="compositionally biased region" description="Basic and acidic residues" evidence="1">
    <location>
        <begin position="14"/>
        <end position="25"/>
    </location>
</feature>
<name>A0A9P6IAE8_9PEZI</name>
<keyword evidence="2" id="KW-1133">Transmembrane helix</keyword>
<evidence type="ECO:0000256" key="2">
    <source>
        <dbReference type="SAM" id="Phobius"/>
    </source>
</evidence>
<evidence type="ECO:0000256" key="1">
    <source>
        <dbReference type="SAM" id="MobiDB-lite"/>
    </source>
</evidence>
<gene>
    <name evidence="3" type="ORF">CkaCkLH20_05782</name>
</gene>
<reference evidence="3" key="2">
    <citation type="submission" date="2020-11" db="EMBL/GenBank/DDBJ databases">
        <title>Whole genome sequencing of Colletotrichum sp.</title>
        <authorList>
            <person name="Li H."/>
        </authorList>
    </citation>
    <scope>NUCLEOTIDE SEQUENCE</scope>
    <source>
        <strain evidence="3">CkLH20</strain>
    </source>
</reference>
<accession>A0A9P6IAE8</accession>
<dbReference type="GeneID" id="62161574"/>
<reference evidence="3" key="1">
    <citation type="submission" date="2020-03" db="EMBL/GenBank/DDBJ databases">
        <authorList>
            <person name="He L."/>
        </authorList>
    </citation>
    <scope>NUCLEOTIDE SEQUENCE</scope>
    <source>
        <strain evidence="3">CkLH20</strain>
    </source>
</reference>
<feature type="transmembrane region" description="Helical" evidence="2">
    <location>
        <begin position="55"/>
        <end position="72"/>
    </location>
</feature>
<keyword evidence="2" id="KW-0812">Transmembrane</keyword>
<dbReference type="PANTHER" id="PTHR35394">
    <property type="entry name" value="DUF3176 DOMAIN-CONTAINING PROTEIN"/>
    <property type="match status" value="1"/>
</dbReference>
<proteinExistence type="predicted"/>
<evidence type="ECO:0000313" key="4">
    <source>
        <dbReference type="Proteomes" id="UP000781932"/>
    </source>
</evidence>